<dbReference type="PANTHER" id="PTHR46979:SF2">
    <property type="entry name" value="SORTING NEXIN-41"/>
    <property type="match status" value="1"/>
</dbReference>
<comment type="subcellular location">
    <subcellularLocation>
        <location evidence="1">Endosome membrane</location>
        <topology evidence="1">Peripheral membrane protein</topology>
    </subcellularLocation>
</comment>
<dbReference type="InterPro" id="IPR036871">
    <property type="entry name" value="PX_dom_sf"/>
</dbReference>
<dbReference type="PROSITE" id="PS50195">
    <property type="entry name" value="PX"/>
    <property type="match status" value="1"/>
</dbReference>
<feature type="compositionally biased region" description="Acidic residues" evidence="9">
    <location>
        <begin position="299"/>
        <end position="314"/>
    </location>
</feature>
<dbReference type="PANTHER" id="PTHR46979">
    <property type="entry name" value="SORTING NEXIN-41"/>
    <property type="match status" value="1"/>
</dbReference>
<keyword evidence="8" id="KW-0175">Coiled coil</keyword>
<dbReference type="AlphaFoldDB" id="A0A1B7TDQ9"/>
<dbReference type="InterPro" id="IPR051079">
    <property type="entry name" value="Sorting_Nexin_Autophagy"/>
</dbReference>
<evidence type="ECO:0000256" key="8">
    <source>
        <dbReference type="SAM" id="Coils"/>
    </source>
</evidence>
<dbReference type="GO" id="GO:0010008">
    <property type="term" value="C:endosome membrane"/>
    <property type="evidence" value="ECO:0007669"/>
    <property type="project" value="UniProtKB-SubCell"/>
</dbReference>
<evidence type="ECO:0000313" key="11">
    <source>
        <dbReference type="EMBL" id="OBA26850.1"/>
    </source>
</evidence>
<evidence type="ECO:0000256" key="9">
    <source>
        <dbReference type="SAM" id="MobiDB-lite"/>
    </source>
</evidence>
<dbReference type="InterPro" id="IPR001683">
    <property type="entry name" value="PX_dom"/>
</dbReference>
<keyword evidence="7" id="KW-0472">Membrane</keyword>
<reference evidence="12" key="1">
    <citation type="journal article" date="2016" name="Proc. Natl. Acad. Sci. U.S.A.">
        <title>Comparative genomics of biotechnologically important yeasts.</title>
        <authorList>
            <person name="Riley R."/>
            <person name="Haridas S."/>
            <person name="Wolfe K.H."/>
            <person name="Lopes M.R."/>
            <person name="Hittinger C.T."/>
            <person name="Goeker M."/>
            <person name="Salamov A.A."/>
            <person name="Wisecaver J.H."/>
            <person name="Long T.M."/>
            <person name="Calvey C.H."/>
            <person name="Aerts A.L."/>
            <person name="Barry K.W."/>
            <person name="Choi C."/>
            <person name="Clum A."/>
            <person name="Coughlan A.Y."/>
            <person name="Deshpande S."/>
            <person name="Douglass A.P."/>
            <person name="Hanson S.J."/>
            <person name="Klenk H.-P."/>
            <person name="LaButti K.M."/>
            <person name="Lapidus A."/>
            <person name="Lindquist E.A."/>
            <person name="Lipzen A.M."/>
            <person name="Meier-Kolthoff J.P."/>
            <person name="Ohm R.A."/>
            <person name="Otillar R.P."/>
            <person name="Pangilinan J.L."/>
            <person name="Peng Y."/>
            <person name="Rokas A."/>
            <person name="Rosa C.A."/>
            <person name="Scheuner C."/>
            <person name="Sibirny A.A."/>
            <person name="Slot J.C."/>
            <person name="Stielow J.B."/>
            <person name="Sun H."/>
            <person name="Kurtzman C.P."/>
            <person name="Blackwell M."/>
            <person name="Grigoriev I.V."/>
            <person name="Jeffries T.W."/>
        </authorList>
    </citation>
    <scope>NUCLEOTIDE SEQUENCE [LARGE SCALE GENOMIC DNA]</scope>
    <source>
        <strain evidence="12">NRRL Y-1626</strain>
    </source>
</reference>
<comment type="caution">
    <text evidence="11">The sequence shown here is derived from an EMBL/GenBank/DDBJ whole genome shotgun (WGS) entry which is preliminary data.</text>
</comment>
<dbReference type="EMBL" id="LXPE01000013">
    <property type="protein sequence ID" value="OBA26850.1"/>
    <property type="molecule type" value="Genomic_DNA"/>
</dbReference>
<evidence type="ECO:0000256" key="1">
    <source>
        <dbReference type="ARBA" id="ARBA00004481"/>
    </source>
</evidence>
<feature type="region of interest" description="Disordered" evidence="9">
    <location>
        <begin position="343"/>
        <end position="369"/>
    </location>
</feature>
<name>A0A1B7TDQ9_9ASCO</name>
<evidence type="ECO:0000256" key="2">
    <source>
        <dbReference type="ARBA" id="ARBA00010883"/>
    </source>
</evidence>
<keyword evidence="12" id="KW-1185">Reference proteome</keyword>
<dbReference type="Proteomes" id="UP000092321">
    <property type="component" value="Unassembled WGS sequence"/>
</dbReference>
<evidence type="ECO:0000256" key="4">
    <source>
        <dbReference type="ARBA" id="ARBA00022753"/>
    </source>
</evidence>
<dbReference type="OrthoDB" id="289314at2759"/>
<dbReference type="Gene3D" id="3.30.1520.10">
    <property type="entry name" value="Phox-like domain"/>
    <property type="match status" value="1"/>
</dbReference>
<evidence type="ECO:0000256" key="7">
    <source>
        <dbReference type="ARBA" id="ARBA00023136"/>
    </source>
</evidence>
<evidence type="ECO:0000259" key="10">
    <source>
        <dbReference type="PROSITE" id="PS50195"/>
    </source>
</evidence>
<feature type="compositionally biased region" description="Basic and acidic residues" evidence="9">
    <location>
        <begin position="531"/>
        <end position="540"/>
    </location>
</feature>
<evidence type="ECO:0000256" key="5">
    <source>
        <dbReference type="ARBA" id="ARBA00022927"/>
    </source>
</evidence>
<feature type="region of interest" description="Disordered" evidence="9">
    <location>
        <begin position="522"/>
        <end position="574"/>
    </location>
</feature>
<gene>
    <name evidence="11" type="ORF">HANVADRAFT_48886</name>
</gene>
<keyword evidence="3" id="KW-0813">Transport</keyword>
<comment type="similarity">
    <text evidence="2">Belongs to the sorting nexin family.</text>
</comment>
<feature type="compositionally biased region" description="Polar residues" evidence="9">
    <location>
        <begin position="343"/>
        <end position="363"/>
    </location>
</feature>
<evidence type="ECO:0000313" key="12">
    <source>
        <dbReference type="Proteomes" id="UP000092321"/>
    </source>
</evidence>
<dbReference type="GO" id="GO:0015031">
    <property type="term" value="P:protein transport"/>
    <property type="evidence" value="ECO:0007669"/>
    <property type="project" value="UniProtKB-KW"/>
</dbReference>
<dbReference type="Pfam" id="PF00787">
    <property type="entry name" value="PX"/>
    <property type="match status" value="1"/>
</dbReference>
<sequence>MILHDNYTKNTFNNNHHLQIIKVYKQSNTINSSNEIAGTNNSAGGNSSYFLNNYYIYVIKYNGNIINRRYNEFELLYQILRKLFLTDLLPSIPKKESIMDLVKQQANNSIDLTSKTLASGYSNLLHLKDSFLGYTSGTTVVSHDENDLEDPDKFLNTKETKTFKLSIPKNHLLNNVDLTGVSDKDIKLIRHRCIFFQDFLNELINNDKIYNENNILREFLNNKNINFVDFIKSYSLINQTLLSNDVLRLNPSDPLGTEDFYKYLPLPSVTGRGSLPKVPNLKKQSSNCHISGEDAGSGDGEDDDEAIESDDSDYDNGLYSSGSDDGFLGGANFRRVSEPIQKFSRTPSFSQSLQTAATSTRNSNDSKRPHIDNMEAELIAYLKKNNDKFQKAEKLVKEYKKKIVSKMLKNIRKVSKDFDSLKTMQESYMDSLKTYHSFDPSLPLYDSQIMVNLDKVVDDLCAQLYYNCLEKMKELDAFNDNCLQLIKFSKNKLKQKELLKILIDNETLKLEHLQKKIEMDSEVSAEYQNENNDKEEKAAEENISNNKANGKNDKNGSSIITVNDNNTTTTQPVQSVSNRFSPFIKKLSTFTAIVKDKYTHSLQPTKLELQNKVVQLQEVLQQLEKNEKCINDDIMFILNEVYDKDIDQFTKKIDHEILQIIKVISEAMRIYSSKSLDIWKEISTKYTS</sequence>
<feature type="domain" description="PX" evidence="10">
    <location>
        <begin position="1"/>
        <end position="226"/>
    </location>
</feature>
<accession>A0A1B7TDQ9</accession>
<dbReference type="SMART" id="SM00312">
    <property type="entry name" value="PX"/>
    <property type="match status" value="1"/>
</dbReference>
<dbReference type="SUPFAM" id="SSF64268">
    <property type="entry name" value="PX domain"/>
    <property type="match status" value="1"/>
</dbReference>
<organism evidence="11 12">
    <name type="scientific">Hanseniaspora valbyensis NRRL Y-1626</name>
    <dbReference type="NCBI Taxonomy" id="766949"/>
    <lineage>
        <taxon>Eukaryota</taxon>
        <taxon>Fungi</taxon>
        <taxon>Dikarya</taxon>
        <taxon>Ascomycota</taxon>
        <taxon>Saccharomycotina</taxon>
        <taxon>Saccharomycetes</taxon>
        <taxon>Saccharomycodales</taxon>
        <taxon>Saccharomycodaceae</taxon>
        <taxon>Hanseniaspora</taxon>
    </lineage>
</organism>
<protein>
    <recommendedName>
        <fullName evidence="10">PX domain-containing protein</fullName>
    </recommendedName>
</protein>
<keyword evidence="6" id="KW-0446">Lipid-binding</keyword>
<feature type="compositionally biased region" description="Low complexity" evidence="9">
    <location>
        <begin position="541"/>
        <end position="570"/>
    </location>
</feature>
<feature type="region of interest" description="Disordered" evidence="9">
    <location>
        <begin position="274"/>
        <end position="315"/>
    </location>
</feature>
<proteinExistence type="inferred from homology"/>
<feature type="coiled-coil region" evidence="8">
    <location>
        <begin position="606"/>
        <end position="633"/>
    </location>
</feature>
<dbReference type="GO" id="GO:0035091">
    <property type="term" value="F:phosphatidylinositol binding"/>
    <property type="evidence" value="ECO:0007669"/>
    <property type="project" value="InterPro"/>
</dbReference>
<evidence type="ECO:0000256" key="6">
    <source>
        <dbReference type="ARBA" id="ARBA00023121"/>
    </source>
</evidence>
<keyword evidence="5" id="KW-0653">Protein transport</keyword>
<keyword evidence="4" id="KW-0967">Endosome</keyword>
<evidence type="ECO:0000256" key="3">
    <source>
        <dbReference type="ARBA" id="ARBA00022448"/>
    </source>
</evidence>